<evidence type="ECO:0000313" key="7">
    <source>
        <dbReference type="EMBL" id="MBE1878438.1"/>
    </source>
</evidence>
<evidence type="ECO:0000256" key="4">
    <source>
        <dbReference type="ARBA" id="ARBA00023125"/>
    </source>
</evidence>
<evidence type="ECO:0000256" key="1">
    <source>
        <dbReference type="ARBA" id="ARBA00010648"/>
    </source>
</evidence>
<dbReference type="EMBL" id="JADAQT010000108">
    <property type="protein sequence ID" value="MBE1878438.1"/>
    <property type="molecule type" value="Genomic_DNA"/>
</dbReference>
<reference evidence="7 8" key="1">
    <citation type="submission" date="2020-10" db="EMBL/GenBank/DDBJ databases">
        <title>Myceligenerans pegani sp. nov., an endophytic actinomycete isolated from Peganum harmala L. in Xinjiang, China.</title>
        <authorList>
            <person name="Xin L."/>
        </authorList>
    </citation>
    <scope>NUCLEOTIDE SEQUENCE [LARGE SCALE GENOMIC DNA]</scope>
    <source>
        <strain evidence="7 8">TRM65318</strain>
    </source>
</reference>
<comment type="caution">
    <text evidence="7">The sequence shown here is derived from an EMBL/GenBank/DDBJ whole genome shotgun (WGS) entry which is preliminary data.</text>
</comment>
<evidence type="ECO:0008006" key="9">
    <source>
        <dbReference type="Google" id="ProtNLM"/>
    </source>
</evidence>
<name>A0ABR9N5R4_9MICO</name>
<dbReference type="PROSITE" id="PS51257">
    <property type="entry name" value="PROKAR_LIPOPROTEIN"/>
    <property type="match status" value="1"/>
</dbReference>
<evidence type="ECO:0000313" key="8">
    <source>
        <dbReference type="Proteomes" id="UP000625527"/>
    </source>
</evidence>
<feature type="signal peptide" evidence="6">
    <location>
        <begin position="1"/>
        <end position="19"/>
    </location>
</feature>
<feature type="chain" id="PRO_5046147806" description="Neocarzinostatin family protein" evidence="6">
    <location>
        <begin position="20"/>
        <end position="258"/>
    </location>
</feature>
<comment type="similarity">
    <text evidence="1">Belongs to the neocarzinostatin family.</text>
</comment>
<evidence type="ECO:0000256" key="2">
    <source>
        <dbReference type="ARBA" id="ARBA00022529"/>
    </source>
</evidence>
<evidence type="ECO:0000256" key="6">
    <source>
        <dbReference type="SAM" id="SignalP"/>
    </source>
</evidence>
<protein>
    <recommendedName>
        <fullName evidence="9">Neocarzinostatin family protein</fullName>
    </recommendedName>
</protein>
<keyword evidence="5" id="KW-1015">Disulfide bond</keyword>
<dbReference type="InterPro" id="IPR027273">
    <property type="entry name" value="Neocarzinostatin-like"/>
</dbReference>
<dbReference type="SUPFAM" id="SSF49319">
    <property type="entry name" value="Actinoxanthin-like"/>
    <property type="match status" value="2"/>
</dbReference>
<accession>A0ABR9N5R4</accession>
<keyword evidence="8" id="KW-1185">Reference proteome</keyword>
<sequence>MRRLLLGAVVLALAACTTAFPPEPQRSAESALSSHGGPSLTVEGAGGAWIVHGTGYDEGGGQYLVQCTGGTSAGASALDRCDMSTMEQVMADDDGRIETTRPVKGFVHVGAVAEVDCAGEPCTLAVADLTDRVVAAAQARLPAGASIPEAPALELSELDLDTADGSVTVNGTGYEPGAEVRIVQCPTDARGVVAAECLYDDGVRLIADGDGSVTATLRVRREMPRAGAAVDCAQAGACVLANAWTDGGRMALVDLLWE</sequence>
<keyword evidence="3" id="KW-0044">Antibiotic</keyword>
<keyword evidence="4" id="KW-0238">DNA-binding</keyword>
<dbReference type="Pfam" id="PF00960">
    <property type="entry name" value="Neocarzinostat"/>
    <property type="match status" value="1"/>
</dbReference>
<keyword evidence="2" id="KW-0929">Antimicrobial</keyword>
<dbReference type="RefSeq" id="WP_192864964.1">
    <property type="nucleotide sequence ID" value="NZ_JADAQT010000108.1"/>
</dbReference>
<gene>
    <name evidence="7" type="ORF">IHE71_22330</name>
</gene>
<dbReference type="Gene3D" id="2.60.40.230">
    <property type="entry name" value="Neocarzinostatin-like"/>
    <property type="match status" value="2"/>
</dbReference>
<proteinExistence type="inferred from homology"/>
<organism evidence="7 8">
    <name type="scientific">Myceligenerans pegani</name>
    <dbReference type="NCBI Taxonomy" id="2776917"/>
    <lineage>
        <taxon>Bacteria</taxon>
        <taxon>Bacillati</taxon>
        <taxon>Actinomycetota</taxon>
        <taxon>Actinomycetes</taxon>
        <taxon>Micrococcales</taxon>
        <taxon>Promicromonosporaceae</taxon>
        <taxon>Myceligenerans</taxon>
    </lineage>
</organism>
<evidence type="ECO:0000256" key="3">
    <source>
        <dbReference type="ARBA" id="ARBA00023022"/>
    </source>
</evidence>
<keyword evidence="6" id="KW-0732">Signal</keyword>
<dbReference type="InterPro" id="IPR002186">
    <property type="entry name" value="Neocarzinostatin_fam"/>
</dbReference>
<dbReference type="Proteomes" id="UP000625527">
    <property type="component" value="Unassembled WGS sequence"/>
</dbReference>
<evidence type="ECO:0000256" key="5">
    <source>
        <dbReference type="ARBA" id="ARBA00023157"/>
    </source>
</evidence>